<reference evidence="2" key="1">
    <citation type="submission" date="2020-12" db="EMBL/GenBank/DDBJ databases">
        <authorList>
            <person name="Iha C."/>
        </authorList>
    </citation>
    <scope>NUCLEOTIDE SEQUENCE</scope>
</reference>
<dbReference type="AlphaFoldDB" id="A0A8S1IPX1"/>
<protein>
    <submittedName>
        <fullName evidence="2">Uncharacterized protein</fullName>
    </submittedName>
</protein>
<accession>A0A8S1IPX1</accession>
<proteinExistence type="predicted"/>
<evidence type="ECO:0000256" key="1">
    <source>
        <dbReference type="SAM" id="MobiDB-lite"/>
    </source>
</evidence>
<dbReference type="EMBL" id="CAJHUC010000623">
    <property type="protein sequence ID" value="CAD7697185.1"/>
    <property type="molecule type" value="Genomic_DNA"/>
</dbReference>
<comment type="caution">
    <text evidence="2">The sequence shown here is derived from an EMBL/GenBank/DDBJ whole genome shotgun (WGS) entry which is preliminary data.</text>
</comment>
<feature type="compositionally biased region" description="Basic and acidic residues" evidence="1">
    <location>
        <begin position="81"/>
        <end position="92"/>
    </location>
</feature>
<name>A0A8S1IPX1_9CHLO</name>
<organism evidence="2 3">
    <name type="scientific">Ostreobium quekettii</name>
    <dbReference type="NCBI Taxonomy" id="121088"/>
    <lineage>
        <taxon>Eukaryota</taxon>
        <taxon>Viridiplantae</taxon>
        <taxon>Chlorophyta</taxon>
        <taxon>core chlorophytes</taxon>
        <taxon>Ulvophyceae</taxon>
        <taxon>TCBD clade</taxon>
        <taxon>Bryopsidales</taxon>
        <taxon>Ostreobineae</taxon>
        <taxon>Ostreobiaceae</taxon>
        <taxon>Ostreobium</taxon>
    </lineage>
</organism>
<feature type="region of interest" description="Disordered" evidence="1">
    <location>
        <begin position="1"/>
        <end position="45"/>
    </location>
</feature>
<keyword evidence="3" id="KW-1185">Reference proteome</keyword>
<evidence type="ECO:0000313" key="3">
    <source>
        <dbReference type="Proteomes" id="UP000708148"/>
    </source>
</evidence>
<gene>
    <name evidence="2" type="ORF">OSTQU699_LOCUS2546</name>
</gene>
<feature type="compositionally biased region" description="Low complexity" evidence="1">
    <location>
        <begin position="68"/>
        <end position="78"/>
    </location>
</feature>
<evidence type="ECO:0000313" key="2">
    <source>
        <dbReference type="EMBL" id="CAD7697185.1"/>
    </source>
</evidence>
<sequence length="92" mass="9392">MGGGLDTGSTDSGSGGTQSGDELLEGELKVPPGGKSGRVVARSSRCRDSEWPIAQKTLRVAVEGAAAGAGTRCRGGQAEPLIKRNAAERKRI</sequence>
<feature type="region of interest" description="Disordered" evidence="1">
    <location>
        <begin position="68"/>
        <end position="92"/>
    </location>
</feature>
<dbReference type="Proteomes" id="UP000708148">
    <property type="component" value="Unassembled WGS sequence"/>
</dbReference>